<evidence type="ECO:0000313" key="3">
    <source>
        <dbReference type="Proteomes" id="UP000664859"/>
    </source>
</evidence>
<dbReference type="Proteomes" id="UP000664859">
    <property type="component" value="Unassembled WGS sequence"/>
</dbReference>
<dbReference type="Pfam" id="PF00650">
    <property type="entry name" value="CRAL_TRIO"/>
    <property type="match status" value="1"/>
</dbReference>
<keyword evidence="3" id="KW-1185">Reference proteome</keyword>
<feature type="domain" description="CRAL-TRIO" evidence="1">
    <location>
        <begin position="120"/>
        <end position="294"/>
    </location>
</feature>
<dbReference type="InterPro" id="IPR011074">
    <property type="entry name" value="CRAL/TRIO_N_dom"/>
</dbReference>
<accession>A0A836CLC3</accession>
<dbReference type="InterPro" id="IPR001251">
    <property type="entry name" value="CRAL-TRIO_dom"/>
</dbReference>
<dbReference type="SMART" id="SM01100">
    <property type="entry name" value="CRAL_TRIO_N"/>
    <property type="match status" value="1"/>
</dbReference>
<name>A0A836CLC3_9STRA</name>
<dbReference type="Pfam" id="PF03765">
    <property type="entry name" value="CRAL_TRIO_N"/>
    <property type="match status" value="1"/>
</dbReference>
<dbReference type="PANTHER" id="PTHR45657:SF1">
    <property type="entry name" value="CRAL-TRIO DOMAIN-CONTAINING PROTEIN YKL091C-RELATED"/>
    <property type="match status" value="1"/>
</dbReference>
<dbReference type="InterPro" id="IPR051026">
    <property type="entry name" value="PI/PC_transfer"/>
</dbReference>
<dbReference type="OrthoDB" id="1434354at2759"/>
<evidence type="ECO:0000313" key="2">
    <source>
        <dbReference type="EMBL" id="KAG5190795.1"/>
    </source>
</evidence>
<dbReference type="AlphaFoldDB" id="A0A836CLC3"/>
<sequence>MRFDATADRDITGLGTWGELAYSLEDPRHVLEGFHGQLSEPQEGALRELYGLVESLNLDLTLVRGQPAEPLRLCLLRFLRANGFNAPKALAQLEENVNFRDRENVVDLLQQKASDVLGCDPEAINRYFPHWDFGEDRVGRPVLCKQYGGFVVSELLSLTTMESMVRSHVWEQEMTLRLMRRRSLARGAIVDSVVVIIDTGGMAMRQVTADFIALMKRVAHVDQAMYPELLGQMFIINTPGLFTYVWKMFAPLLDSRTRDKIKIFSRPRDWQPALLELIPADVLPPEYGGTGVPL</sequence>
<dbReference type="SUPFAM" id="SSF46938">
    <property type="entry name" value="CRAL/TRIO N-terminal domain"/>
    <property type="match status" value="1"/>
</dbReference>
<dbReference type="InterPro" id="IPR036273">
    <property type="entry name" value="CRAL/TRIO_N_dom_sf"/>
</dbReference>
<reference evidence="2" key="1">
    <citation type="submission" date="2021-02" db="EMBL/GenBank/DDBJ databases">
        <title>First Annotated Genome of the Yellow-green Alga Tribonema minus.</title>
        <authorList>
            <person name="Mahan K.M."/>
        </authorList>
    </citation>
    <scope>NUCLEOTIDE SEQUENCE</scope>
    <source>
        <strain evidence="2">UTEX B ZZ1240</strain>
    </source>
</reference>
<dbReference type="PROSITE" id="PS50191">
    <property type="entry name" value="CRAL_TRIO"/>
    <property type="match status" value="1"/>
</dbReference>
<dbReference type="Gene3D" id="3.40.525.10">
    <property type="entry name" value="CRAL-TRIO lipid binding domain"/>
    <property type="match status" value="1"/>
</dbReference>
<dbReference type="EMBL" id="JAFCMP010000028">
    <property type="protein sequence ID" value="KAG5190795.1"/>
    <property type="molecule type" value="Genomic_DNA"/>
</dbReference>
<dbReference type="PANTHER" id="PTHR45657">
    <property type="entry name" value="CRAL-TRIO DOMAIN-CONTAINING PROTEIN YKL091C-RELATED"/>
    <property type="match status" value="1"/>
</dbReference>
<feature type="non-terminal residue" evidence="2">
    <location>
        <position position="294"/>
    </location>
</feature>
<evidence type="ECO:0000259" key="1">
    <source>
        <dbReference type="PROSITE" id="PS50191"/>
    </source>
</evidence>
<dbReference type="SUPFAM" id="SSF52087">
    <property type="entry name" value="CRAL/TRIO domain"/>
    <property type="match status" value="1"/>
</dbReference>
<comment type="caution">
    <text evidence="2">The sequence shown here is derived from an EMBL/GenBank/DDBJ whole genome shotgun (WGS) entry which is preliminary data.</text>
</comment>
<dbReference type="CDD" id="cd00170">
    <property type="entry name" value="SEC14"/>
    <property type="match status" value="1"/>
</dbReference>
<protein>
    <submittedName>
        <fullName evidence="2">CRAL-TRIO domain-containing protein</fullName>
    </submittedName>
</protein>
<dbReference type="InterPro" id="IPR036865">
    <property type="entry name" value="CRAL-TRIO_dom_sf"/>
</dbReference>
<organism evidence="2 3">
    <name type="scientific">Tribonema minus</name>
    <dbReference type="NCBI Taxonomy" id="303371"/>
    <lineage>
        <taxon>Eukaryota</taxon>
        <taxon>Sar</taxon>
        <taxon>Stramenopiles</taxon>
        <taxon>Ochrophyta</taxon>
        <taxon>PX clade</taxon>
        <taxon>Xanthophyceae</taxon>
        <taxon>Tribonematales</taxon>
        <taxon>Tribonemataceae</taxon>
        <taxon>Tribonema</taxon>
    </lineage>
</organism>
<gene>
    <name evidence="2" type="ORF">JKP88DRAFT_175325</name>
</gene>
<proteinExistence type="predicted"/>
<dbReference type="SMART" id="SM00516">
    <property type="entry name" value="SEC14"/>
    <property type="match status" value="1"/>
</dbReference>